<evidence type="ECO:0000313" key="4">
    <source>
        <dbReference type="EMBL" id="MBS6536278.1"/>
    </source>
</evidence>
<dbReference type="InterPro" id="IPR036249">
    <property type="entry name" value="Thioredoxin-like_sf"/>
</dbReference>
<reference evidence="4" key="1">
    <citation type="submission" date="2021-02" db="EMBL/GenBank/DDBJ databases">
        <title>Infant gut strain persistence is associated with maternal origin, phylogeny, and functional potential including surface adhesion and iron acquisition.</title>
        <authorList>
            <person name="Lou Y.C."/>
        </authorList>
    </citation>
    <scope>NUCLEOTIDE SEQUENCE</scope>
    <source>
        <strain evidence="4">L3_060_000G1_dasL3_060_000G1_metabat.metabat.86_ sub</strain>
    </source>
</reference>
<accession>A0A943SQ14</accession>
<organism evidence="4 5">
    <name type="scientific">Streptococcus parasanguinis</name>
    <dbReference type="NCBI Taxonomy" id="1318"/>
    <lineage>
        <taxon>Bacteria</taxon>
        <taxon>Bacillati</taxon>
        <taxon>Bacillota</taxon>
        <taxon>Bacilli</taxon>
        <taxon>Lactobacillales</taxon>
        <taxon>Streptococcaceae</taxon>
        <taxon>Streptococcus</taxon>
    </lineage>
</organism>
<sequence length="190" mass="21435">MKVIKYACFSLLSLSILTACSMNQSESGMNNQSMNNQSMTNTTASKHPLVGKDASDFELKDMQGKTVKLSDYKGKKVYLKFWATWCGPCRQSMPELEKLVKDTDRDFEILTIMAPGLQGEKTEEEFVKWFDQQDYKSVPVLYNPDGSAFADYQVRSIPTEVFIDSHGKIGHVQLGAISNEDAKKIIKELQ</sequence>
<keyword evidence="2" id="KW-0732">Signal</keyword>
<dbReference type="Pfam" id="PF00578">
    <property type="entry name" value="AhpC-TSA"/>
    <property type="match status" value="1"/>
</dbReference>
<feature type="chain" id="PRO_5038340086" evidence="2">
    <location>
        <begin position="22"/>
        <end position="190"/>
    </location>
</feature>
<dbReference type="SUPFAM" id="SSF52833">
    <property type="entry name" value="Thioredoxin-like"/>
    <property type="match status" value="1"/>
</dbReference>
<keyword evidence="1" id="KW-1015">Disulfide bond</keyword>
<evidence type="ECO:0000256" key="1">
    <source>
        <dbReference type="ARBA" id="ARBA00023157"/>
    </source>
</evidence>
<dbReference type="CDD" id="cd02966">
    <property type="entry name" value="TlpA_like_family"/>
    <property type="match status" value="1"/>
</dbReference>
<dbReference type="Proteomes" id="UP000761167">
    <property type="component" value="Unassembled WGS sequence"/>
</dbReference>
<dbReference type="Gene3D" id="3.40.30.10">
    <property type="entry name" value="Glutaredoxin"/>
    <property type="match status" value="1"/>
</dbReference>
<dbReference type="PROSITE" id="PS51257">
    <property type="entry name" value="PROKAR_LIPOPROTEIN"/>
    <property type="match status" value="1"/>
</dbReference>
<dbReference type="GO" id="GO:0016491">
    <property type="term" value="F:oxidoreductase activity"/>
    <property type="evidence" value="ECO:0007669"/>
    <property type="project" value="InterPro"/>
</dbReference>
<dbReference type="PANTHER" id="PTHR42852:SF16">
    <property type="entry name" value="THIOL:DISULFIDE INTERCHANGE PROTEIN TLPA"/>
    <property type="match status" value="1"/>
</dbReference>
<feature type="domain" description="Thioredoxin" evidence="3">
    <location>
        <begin position="48"/>
        <end position="190"/>
    </location>
</feature>
<dbReference type="InterPro" id="IPR013766">
    <property type="entry name" value="Thioredoxin_domain"/>
</dbReference>
<name>A0A943SQ14_STRPA</name>
<evidence type="ECO:0000313" key="5">
    <source>
        <dbReference type="Proteomes" id="UP000761167"/>
    </source>
</evidence>
<feature type="signal peptide" evidence="2">
    <location>
        <begin position="1"/>
        <end position="21"/>
    </location>
</feature>
<protein>
    <submittedName>
        <fullName evidence="4">TlpA family protein disulfide reductase</fullName>
    </submittedName>
</protein>
<dbReference type="EMBL" id="JAGZZN010000006">
    <property type="protein sequence ID" value="MBS6536278.1"/>
    <property type="molecule type" value="Genomic_DNA"/>
</dbReference>
<dbReference type="GO" id="GO:0016209">
    <property type="term" value="F:antioxidant activity"/>
    <property type="evidence" value="ECO:0007669"/>
    <property type="project" value="InterPro"/>
</dbReference>
<proteinExistence type="predicted"/>
<comment type="caution">
    <text evidence="4">The sequence shown here is derived from an EMBL/GenBank/DDBJ whole genome shotgun (WGS) entry which is preliminary data.</text>
</comment>
<dbReference type="InterPro" id="IPR000866">
    <property type="entry name" value="AhpC/TSA"/>
</dbReference>
<evidence type="ECO:0000256" key="2">
    <source>
        <dbReference type="SAM" id="SignalP"/>
    </source>
</evidence>
<evidence type="ECO:0000259" key="3">
    <source>
        <dbReference type="PROSITE" id="PS51352"/>
    </source>
</evidence>
<dbReference type="AlphaFoldDB" id="A0A943SQ14"/>
<dbReference type="PROSITE" id="PS51352">
    <property type="entry name" value="THIOREDOXIN_2"/>
    <property type="match status" value="1"/>
</dbReference>
<gene>
    <name evidence="4" type="ORF">KH363_01900</name>
</gene>
<dbReference type="PANTHER" id="PTHR42852">
    <property type="entry name" value="THIOL:DISULFIDE INTERCHANGE PROTEIN DSBE"/>
    <property type="match status" value="1"/>
</dbReference>
<dbReference type="InterPro" id="IPR050553">
    <property type="entry name" value="Thioredoxin_ResA/DsbE_sf"/>
</dbReference>